<dbReference type="PANTHER" id="PTHR36130">
    <property type="entry name" value="RIKEN CDNA 4933430I17 GENE"/>
    <property type="match status" value="1"/>
</dbReference>
<dbReference type="OMA" id="CPEMKIQ"/>
<keyword evidence="3" id="KW-1185">Reference proteome</keyword>
<feature type="region of interest" description="Disordered" evidence="1">
    <location>
        <begin position="408"/>
        <end position="428"/>
    </location>
</feature>
<feature type="region of interest" description="Disordered" evidence="1">
    <location>
        <begin position="169"/>
        <end position="191"/>
    </location>
</feature>
<feature type="compositionally biased region" description="Polar residues" evidence="1">
    <location>
        <begin position="418"/>
        <end position="428"/>
    </location>
</feature>
<gene>
    <name evidence="2" type="primary">CUNH9orf43</name>
</gene>
<proteinExistence type="predicted"/>
<name>A0A8C6RK77_NANGA</name>
<dbReference type="Ensembl" id="ENSNGAT00000024976.1">
    <property type="protein sequence ID" value="ENSNGAP00000019315.1"/>
    <property type="gene ID" value="ENSNGAG00000019163.1"/>
</dbReference>
<evidence type="ECO:0000256" key="1">
    <source>
        <dbReference type="SAM" id="MobiDB-lite"/>
    </source>
</evidence>
<feature type="compositionally biased region" description="Basic residues" evidence="1">
    <location>
        <begin position="175"/>
        <end position="191"/>
    </location>
</feature>
<dbReference type="AlphaFoldDB" id="A0A8C6RK77"/>
<organism evidence="2 3">
    <name type="scientific">Nannospalax galili</name>
    <name type="common">Northern Israeli blind subterranean mole rat</name>
    <name type="synonym">Spalax galili</name>
    <dbReference type="NCBI Taxonomy" id="1026970"/>
    <lineage>
        <taxon>Eukaryota</taxon>
        <taxon>Metazoa</taxon>
        <taxon>Chordata</taxon>
        <taxon>Craniata</taxon>
        <taxon>Vertebrata</taxon>
        <taxon>Euteleostomi</taxon>
        <taxon>Mammalia</taxon>
        <taxon>Eutheria</taxon>
        <taxon>Euarchontoglires</taxon>
        <taxon>Glires</taxon>
        <taxon>Rodentia</taxon>
        <taxon>Myomorpha</taxon>
        <taxon>Muroidea</taxon>
        <taxon>Spalacidae</taxon>
        <taxon>Spalacinae</taxon>
        <taxon>Nannospalax</taxon>
    </lineage>
</organism>
<sequence length="428" mass="47772">MRSRSSVWAGPVLKGREASDFMNLPNESQWDETTCNSVACQHPQCWAALRRIERGHPRILDPSVKTPQDAEDKLPTLTIVNISDTCLWAKKRVTYPQSSEYTFPKERSLLSKLESRCQGRSRTGLFDKGVINGANRPPKLSVLNLNEVKLPFCEGVGNMVVTWIPGETEKTASSARKKSALSSWHGKKRRKELVEKVKPSSNFPGKQSPGVAVPPRAPVLSSDSIPVWAQVDMLPQDLLKECILAHGGKSMPCPEVKTEVAKMRKNHPLEKDRPDSAISSKMYLTIHRLTLQRPSLRYPEYLRKLHYHLKRDGSAGAGASGLKIPSGQDSDRKQKGKQEEAKMKATTKHVSACQGSEIYETESIYKDITAPEEAMIGILGSRQDSRSHFETLSETDWNPELKLLRILQAEEDEEDHPSGTQSEASLEA</sequence>
<accession>A0A8C6RK77</accession>
<dbReference type="GeneTree" id="ENSGT00390000013600"/>
<feature type="region of interest" description="Disordered" evidence="1">
    <location>
        <begin position="315"/>
        <end position="348"/>
    </location>
</feature>
<dbReference type="InterPro" id="IPR029134">
    <property type="entry name" value="DUF4647"/>
</dbReference>
<dbReference type="PANTHER" id="PTHR36130:SF1">
    <property type="entry name" value="RIKEN CDNA 4933430I17 GENE"/>
    <property type="match status" value="1"/>
</dbReference>
<reference evidence="2" key="1">
    <citation type="submission" date="2025-08" db="UniProtKB">
        <authorList>
            <consortium name="Ensembl"/>
        </authorList>
    </citation>
    <scope>IDENTIFICATION</scope>
</reference>
<evidence type="ECO:0000313" key="2">
    <source>
        <dbReference type="Ensembl" id="ENSNGAP00000019315.1"/>
    </source>
</evidence>
<protein>
    <submittedName>
        <fullName evidence="2">RIKEN cDNA 4933430I17 gene</fullName>
    </submittedName>
</protein>
<evidence type="ECO:0000313" key="3">
    <source>
        <dbReference type="Proteomes" id="UP000694381"/>
    </source>
</evidence>
<feature type="compositionally biased region" description="Basic and acidic residues" evidence="1">
    <location>
        <begin position="329"/>
        <end position="343"/>
    </location>
</feature>
<dbReference type="Pfam" id="PF15504">
    <property type="entry name" value="DUF4647"/>
    <property type="match status" value="1"/>
</dbReference>
<reference evidence="2" key="2">
    <citation type="submission" date="2025-09" db="UniProtKB">
        <authorList>
            <consortium name="Ensembl"/>
        </authorList>
    </citation>
    <scope>IDENTIFICATION</scope>
</reference>
<dbReference type="Proteomes" id="UP000694381">
    <property type="component" value="Unassembled WGS sequence"/>
</dbReference>